<comment type="subcellular location">
    <subcellularLocation>
        <location evidence="1">Membrane</location>
        <topology evidence="1">Multi-pass membrane protein</topology>
    </subcellularLocation>
</comment>
<dbReference type="Pfam" id="PF02254">
    <property type="entry name" value="TrkA_N"/>
    <property type="match status" value="1"/>
</dbReference>
<dbReference type="SUPFAM" id="SSF51735">
    <property type="entry name" value="NAD(P)-binding Rossmann-fold domains"/>
    <property type="match status" value="1"/>
</dbReference>
<dbReference type="GO" id="GO:0005886">
    <property type="term" value="C:plasma membrane"/>
    <property type="evidence" value="ECO:0007669"/>
    <property type="project" value="TreeGrafter"/>
</dbReference>
<dbReference type="PANTHER" id="PTHR46157">
    <property type="entry name" value="K(+) EFFLUX ANTIPORTER 3, CHLOROPLASTIC"/>
    <property type="match status" value="1"/>
</dbReference>
<proteinExistence type="predicted"/>
<keyword evidence="8" id="KW-0406">Ion transport</keyword>
<keyword evidence="7 10" id="KW-1133">Transmembrane helix</keyword>
<reference evidence="12 13" key="1">
    <citation type="submission" date="2017-08" db="EMBL/GenBank/DDBJ databases">
        <title>Draft Genome Sequence of Loktanella cinnabarina Strain XM1, Isolated from Coastal Surface Water.</title>
        <authorList>
            <person name="Ma R."/>
            <person name="Wang J."/>
            <person name="Wang Q."/>
            <person name="Ma Z."/>
            <person name="Li J."/>
            <person name="Chen L."/>
        </authorList>
    </citation>
    <scope>NUCLEOTIDE SEQUENCE [LARGE SCALE GENOMIC DNA]</scope>
    <source>
        <strain evidence="12 13">XM1</strain>
    </source>
</reference>
<keyword evidence="6" id="KW-0630">Potassium</keyword>
<dbReference type="Pfam" id="PF00999">
    <property type="entry name" value="Na_H_Exchanger"/>
    <property type="match status" value="1"/>
</dbReference>
<dbReference type="PANTHER" id="PTHR46157:SF8">
    <property type="entry name" value="GLUTATHIONE-REGULATED POTASSIUM-EFFLUX SYSTEM PROTEIN"/>
    <property type="match status" value="1"/>
</dbReference>
<keyword evidence="4" id="KW-0633">Potassium transport</keyword>
<evidence type="ECO:0000256" key="1">
    <source>
        <dbReference type="ARBA" id="ARBA00004141"/>
    </source>
</evidence>
<name>A0A2G1MG75_9RHOB</name>
<feature type="transmembrane region" description="Helical" evidence="10">
    <location>
        <begin position="102"/>
        <end position="121"/>
    </location>
</feature>
<dbReference type="PROSITE" id="PS51201">
    <property type="entry name" value="RCK_N"/>
    <property type="match status" value="1"/>
</dbReference>
<keyword evidence="13" id="KW-1185">Reference proteome</keyword>
<dbReference type="InterPro" id="IPR003148">
    <property type="entry name" value="RCK_N"/>
</dbReference>
<keyword evidence="2" id="KW-0813">Transport</keyword>
<dbReference type="GO" id="GO:0015297">
    <property type="term" value="F:antiporter activity"/>
    <property type="evidence" value="ECO:0007669"/>
    <property type="project" value="UniProtKB-KW"/>
</dbReference>
<evidence type="ECO:0000259" key="11">
    <source>
        <dbReference type="PROSITE" id="PS51201"/>
    </source>
</evidence>
<feature type="transmembrane region" description="Helical" evidence="10">
    <location>
        <begin position="6"/>
        <end position="26"/>
    </location>
</feature>
<feature type="domain" description="RCK N-terminal" evidence="11">
    <location>
        <begin position="182"/>
        <end position="252"/>
    </location>
</feature>
<dbReference type="InterPro" id="IPR006153">
    <property type="entry name" value="Cation/H_exchanger_TM"/>
</dbReference>
<evidence type="ECO:0000256" key="5">
    <source>
        <dbReference type="ARBA" id="ARBA00022692"/>
    </source>
</evidence>
<feature type="transmembrane region" description="Helical" evidence="10">
    <location>
        <begin position="33"/>
        <end position="50"/>
    </location>
</feature>
<dbReference type="AlphaFoldDB" id="A0A2G1MG75"/>
<dbReference type="Proteomes" id="UP000221860">
    <property type="component" value="Unassembled WGS sequence"/>
</dbReference>
<keyword evidence="9 10" id="KW-0472">Membrane</keyword>
<evidence type="ECO:0000256" key="8">
    <source>
        <dbReference type="ARBA" id="ARBA00023065"/>
    </source>
</evidence>
<dbReference type="Gene3D" id="3.40.50.720">
    <property type="entry name" value="NAD(P)-binding Rossmann-like Domain"/>
    <property type="match status" value="1"/>
</dbReference>
<evidence type="ECO:0000256" key="4">
    <source>
        <dbReference type="ARBA" id="ARBA00022538"/>
    </source>
</evidence>
<evidence type="ECO:0000313" key="13">
    <source>
        <dbReference type="Proteomes" id="UP000221860"/>
    </source>
</evidence>
<dbReference type="GO" id="GO:0006813">
    <property type="term" value="P:potassium ion transport"/>
    <property type="evidence" value="ECO:0007669"/>
    <property type="project" value="UniProtKB-KW"/>
</dbReference>
<comment type="caution">
    <text evidence="12">The sequence shown here is derived from an EMBL/GenBank/DDBJ whole genome shotgun (WGS) entry which is preliminary data.</text>
</comment>
<dbReference type="Gene3D" id="1.20.1530.20">
    <property type="match status" value="1"/>
</dbReference>
<dbReference type="InterPro" id="IPR038770">
    <property type="entry name" value="Na+/solute_symporter_sf"/>
</dbReference>
<evidence type="ECO:0000256" key="7">
    <source>
        <dbReference type="ARBA" id="ARBA00022989"/>
    </source>
</evidence>
<evidence type="ECO:0000256" key="3">
    <source>
        <dbReference type="ARBA" id="ARBA00022449"/>
    </source>
</evidence>
<feature type="transmembrane region" description="Helical" evidence="10">
    <location>
        <begin position="70"/>
        <end position="90"/>
    </location>
</feature>
<keyword evidence="3" id="KW-0050">Antiport</keyword>
<dbReference type="EMBL" id="NQWH01000012">
    <property type="protein sequence ID" value="PHP27684.1"/>
    <property type="molecule type" value="Genomic_DNA"/>
</dbReference>
<accession>A0A2G1MG75</accession>
<evidence type="ECO:0000256" key="9">
    <source>
        <dbReference type="ARBA" id="ARBA00023136"/>
    </source>
</evidence>
<evidence type="ECO:0000256" key="6">
    <source>
        <dbReference type="ARBA" id="ARBA00022958"/>
    </source>
</evidence>
<gene>
    <name evidence="12" type="ORF">CJ301_09815</name>
</gene>
<dbReference type="GO" id="GO:1902600">
    <property type="term" value="P:proton transmembrane transport"/>
    <property type="evidence" value="ECO:0007669"/>
    <property type="project" value="InterPro"/>
</dbReference>
<sequence>MRGTIFGRGLAQVLACAALLAVPALLFGLDWRAALIIGLGLALLSTALVMREIDEGGERDTPFGQTAIALLLFEDLAIIPLLLLVTLLAHRARRRAGPMMRALALGLGAIALLITIGRYALDPMFRVIARTRTPELMTAAALGVVVFAALSMALSSQFDRAYRLVAGAQKRETIDETYSDADGSVLVIGFGRVGQLVAQPLLERYNVTLLDHDADRIREAKRFGARVHFGDGTRPEVLQAAGAIAPEPVDRA</sequence>
<keyword evidence="5 10" id="KW-0812">Transmembrane</keyword>
<dbReference type="OrthoDB" id="9781411at2"/>
<protein>
    <recommendedName>
        <fullName evidence="11">RCK N-terminal domain-containing protein</fullName>
    </recommendedName>
</protein>
<feature type="transmembrane region" description="Helical" evidence="10">
    <location>
        <begin position="136"/>
        <end position="154"/>
    </location>
</feature>
<evidence type="ECO:0000313" key="12">
    <source>
        <dbReference type="EMBL" id="PHP27684.1"/>
    </source>
</evidence>
<evidence type="ECO:0000256" key="2">
    <source>
        <dbReference type="ARBA" id="ARBA00022448"/>
    </source>
</evidence>
<evidence type="ECO:0000256" key="10">
    <source>
        <dbReference type="SAM" id="Phobius"/>
    </source>
</evidence>
<dbReference type="InterPro" id="IPR036291">
    <property type="entry name" value="NAD(P)-bd_dom_sf"/>
</dbReference>
<organism evidence="12 13">
    <name type="scientific">Limimaricola cinnabarinus</name>
    <dbReference type="NCBI Taxonomy" id="1125964"/>
    <lineage>
        <taxon>Bacteria</taxon>
        <taxon>Pseudomonadati</taxon>
        <taxon>Pseudomonadota</taxon>
        <taxon>Alphaproteobacteria</taxon>
        <taxon>Rhodobacterales</taxon>
        <taxon>Paracoccaceae</taxon>
        <taxon>Limimaricola</taxon>
    </lineage>
</organism>